<organism evidence="1 2">
    <name type="scientific">Orbilia javanica</name>
    <dbReference type="NCBI Taxonomy" id="47235"/>
    <lineage>
        <taxon>Eukaryota</taxon>
        <taxon>Fungi</taxon>
        <taxon>Dikarya</taxon>
        <taxon>Ascomycota</taxon>
        <taxon>Pezizomycotina</taxon>
        <taxon>Orbiliomycetes</taxon>
        <taxon>Orbiliales</taxon>
        <taxon>Orbiliaceae</taxon>
        <taxon>Orbilia</taxon>
    </lineage>
</organism>
<dbReference type="AlphaFoldDB" id="A0AAN8REL0"/>
<evidence type="ECO:0000313" key="1">
    <source>
        <dbReference type="EMBL" id="KAK6335201.1"/>
    </source>
</evidence>
<keyword evidence="2" id="KW-1185">Reference proteome</keyword>
<gene>
    <name evidence="1" type="ORF">TWF718_010637</name>
</gene>
<dbReference type="Proteomes" id="UP001313282">
    <property type="component" value="Unassembled WGS sequence"/>
</dbReference>
<reference evidence="1 2" key="1">
    <citation type="submission" date="2019-10" db="EMBL/GenBank/DDBJ databases">
        <authorList>
            <person name="Palmer J.M."/>
        </authorList>
    </citation>
    <scope>NUCLEOTIDE SEQUENCE [LARGE SCALE GENOMIC DNA]</scope>
    <source>
        <strain evidence="1 2">TWF718</strain>
    </source>
</reference>
<comment type="caution">
    <text evidence="1">The sequence shown here is derived from an EMBL/GenBank/DDBJ whole genome shotgun (WGS) entry which is preliminary data.</text>
</comment>
<proteinExistence type="predicted"/>
<evidence type="ECO:0000313" key="2">
    <source>
        <dbReference type="Proteomes" id="UP001313282"/>
    </source>
</evidence>
<sequence>MALKASLETLPLELKEQIFEYIVSPGPKVNVIIRDTSALEEEDHFNILPKNPPHNFARRKCNPGHKAPLPSIARRRECFDQNYAPPRKQVFGQHTFGLSVIYQLSPIPTNLLCLSKSLQVVISSLWARLCRPIRELLNLHITLQGKTNVRQCGPYQTIWYTDFLSGYYSPEAEDLFRKKCRFIFDLDITRSLYATWATIPPEVRERMCNIVIPREMAPDPEAFMGTFPNLSTVGVMMGDSRQIPDWAFHIVTSRRKRAQTDWVRVELLETGHDLQVEEHGERLPPVFDLITTRPEGPPRRYQIPKKGYGFQYELYRLPRKETHDRGRYVFNTFQRDRDCYYQGRRTAEEVVYVIELVLLSKGLRRF</sequence>
<protein>
    <submittedName>
        <fullName evidence="1">Uncharacterized protein</fullName>
    </submittedName>
</protein>
<name>A0AAN8REL0_9PEZI</name>
<accession>A0AAN8REL0</accession>
<dbReference type="EMBL" id="JAVHNR010000008">
    <property type="protein sequence ID" value="KAK6335201.1"/>
    <property type="molecule type" value="Genomic_DNA"/>
</dbReference>